<reference evidence="1 2" key="1">
    <citation type="journal article" date="2018" name="Front. Plant Sci.">
        <title>Red Clover (Trifolium pratense) and Zigzag Clover (T. medium) - A Picture of Genomic Similarities and Differences.</title>
        <authorList>
            <person name="Dluhosova J."/>
            <person name="Istvanek J."/>
            <person name="Nedelnik J."/>
            <person name="Repkova J."/>
        </authorList>
    </citation>
    <scope>NUCLEOTIDE SEQUENCE [LARGE SCALE GENOMIC DNA]</scope>
    <source>
        <strain evidence="2">cv. 10/8</strain>
        <tissue evidence="1">Leaf</tissue>
    </source>
</reference>
<organism evidence="1 2">
    <name type="scientific">Trifolium medium</name>
    <dbReference type="NCBI Taxonomy" id="97028"/>
    <lineage>
        <taxon>Eukaryota</taxon>
        <taxon>Viridiplantae</taxon>
        <taxon>Streptophyta</taxon>
        <taxon>Embryophyta</taxon>
        <taxon>Tracheophyta</taxon>
        <taxon>Spermatophyta</taxon>
        <taxon>Magnoliopsida</taxon>
        <taxon>eudicotyledons</taxon>
        <taxon>Gunneridae</taxon>
        <taxon>Pentapetalae</taxon>
        <taxon>rosids</taxon>
        <taxon>fabids</taxon>
        <taxon>Fabales</taxon>
        <taxon>Fabaceae</taxon>
        <taxon>Papilionoideae</taxon>
        <taxon>50 kb inversion clade</taxon>
        <taxon>NPAAA clade</taxon>
        <taxon>Hologalegina</taxon>
        <taxon>IRL clade</taxon>
        <taxon>Trifolieae</taxon>
        <taxon>Trifolium</taxon>
    </lineage>
</organism>
<dbReference type="GO" id="GO:0004386">
    <property type="term" value="F:helicase activity"/>
    <property type="evidence" value="ECO:0007669"/>
    <property type="project" value="UniProtKB-KW"/>
</dbReference>
<keyword evidence="1" id="KW-0378">Hydrolase</keyword>
<feature type="non-terminal residue" evidence="1">
    <location>
        <position position="83"/>
    </location>
</feature>
<accession>A0A392SAM6</accession>
<evidence type="ECO:0000313" key="2">
    <source>
        <dbReference type="Proteomes" id="UP000265520"/>
    </source>
</evidence>
<dbReference type="EMBL" id="LXQA010341275">
    <property type="protein sequence ID" value="MCI45244.1"/>
    <property type="molecule type" value="Genomic_DNA"/>
</dbReference>
<dbReference type="AlphaFoldDB" id="A0A392SAM6"/>
<evidence type="ECO:0000313" key="1">
    <source>
        <dbReference type="EMBL" id="MCI45244.1"/>
    </source>
</evidence>
<keyword evidence="1" id="KW-0067">ATP-binding</keyword>
<proteinExistence type="predicted"/>
<sequence length="83" mass="9188">MKDRPSLSSHGAIYVPPHHRLRSVITSTNSPAPVSAKFRENHTPAVPTTLQTPLSANSRFVSAYDDVISEDWSHREVELPSLP</sequence>
<protein>
    <submittedName>
        <fullName evidence="1">ATP-dependent RNA helicase DHX36-like protein</fullName>
    </submittedName>
</protein>
<keyword evidence="2" id="KW-1185">Reference proteome</keyword>
<keyword evidence="1" id="KW-0547">Nucleotide-binding</keyword>
<keyword evidence="1" id="KW-0347">Helicase</keyword>
<dbReference type="Proteomes" id="UP000265520">
    <property type="component" value="Unassembled WGS sequence"/>
</dbReference>
<comment type="caution">
    <text evidence="1">The sequence shown here is derived from an EMBL/GenBank/DDBJ whole genome shotgun (WGS) entry which is preliminary data.</text>
</comment>
<name>A0A392SAM6_9FABA</name>